<dbReference type="EMBL" id="KZ678133">
    <property type="protein sequence ID" value="PSN68598.1"/>
    <property type="molecule type" value="Genomic_DNA"/>
</dbReference>
<gene>
    <name evidence="3" type="ORF">BS50DRAFT_320668</name>
</gene>
<feature type="domain" description="Heterokaryon incompatibility" evidence="2">
    <location>
        <begin position="301"/>
        <end position="453"/>
    </location>
</feature>
<dbReference type="InterPro" id="IPR010730">
    <property type="entry name" value="HET"/>
</dbReference>
<evidence type="ECO:0000313" key="3">
    <source>
        <dbReference type="EMBL" id="PSN68598.1"/>
    </source>
</evidence>
<feature type="region of interest" description="Disordered" evidence="1">
    <location>
        <begin position="89"/>
        <end position="118"/>
    </location>
</feature>
<keyword evidence="4" id="KW-1185">Reference proteome</keyword>
<evidence type="ECO:0000313" key="4">
    <source>
        <dbReference type="Proteomes" id="UP000240883"/>
    </source>
</evidence>
<dbReference type="Pfam" id="PF06985">
    <property type="entry name" value="HET"/>
    <property type="match status" value="1"/>
</dbReference>
<evidence type="ECO:0000256" key="1">
    <source>
        <dbReference type="SAM" id="MobiDB-lite"/>
    </source>
</evidence>
<evidence type="ECO:0000259" key="2">
    <source>
        <dbReference type="Pfam" id="PF06985"/>
    </source>
</evidence>
<dbReference type="OrthoDB" id="2958217at2759"/>
<dbReference type="STRING" id="1448308.A0A2T2NU27"/>
<organism evidence="3 4">
    <name type="scientific">Corynespora cassiicola Philippines</name>
    <dbReference type="NCBI Taxonomy" id="1448308"/>
    <lineage>
        <taxon>Eukaryota</taxon>
        <taxon>Fungi</taxon>
        <taxon>Dikarya</taxon>
        <taxon>Ascomycota</taxon>
        <taxon>Pezizomycotina</taxon>
        <taxon>Dothideomycetes</taxon>
        <taxon>Pleosporomycetidae</taxon>
        <taxon>Pleosporales</taxon>
        <taxon>Corynesporascaceae</taxon>
        <taxon>Corynespora</taxon>
    </lineage>
</organism>
<protein>
    <submittedName>
        <fullName evidence="3">HET-domain-containing protein</fullName>
    </submittedName>
</protein>
<name>A0A2T2NU27_CORCC</name>
<dbReference type="PANTHER" id="PTHR33112">
    <property type="entry name" value="DOMAIN PROTEIN, PUTATIVE-RELATED"/>
    <property type="match status" value="1"/>
</dbReference>
<reference evidence="3 4" key="1">
    <citation type="journal article" date="2018" name="Front. Microbiol.">
        <title>Genome-Wide Analysis of Corynespora cassiicola Leaf Fall Disease Putative Effectors.</title>
        <authorList>
            <person name="Lopez D."/>
            <person name="Ribeiro S."/>
            <person name="Label P."/>
            <person name="Fumanal B."/>
            <person name="Venisse J.S."/>
            <person name="Kohler A."/>
            <person name="de Oliveira R.R."/>
            <person name="Labutti K."/>
            <person name="Lipzen A."/>
            <person name="Lail K."/>
            <person name="Bauer D."/>
            <person name="Ohm R.A."/>
            <person name="Barry K.W."/>
            <person name="Spatafora J."/>
            <person name="Grigoriev I.V."/>
            <person name="Martin F.M."/>
            <person name="Pujade-Renaud V."/>
        </authorList>
    </citation>
    <scope>NUCLEOTIDE SEQUENCE [LARGE SCALE GENOMIC DNA]</scope>
    <source>
        <strain evidence="3 4">Philippines</strain>
    </source>
</reference>
<dbReference type="SUPFAM" id="SSF55961">
    <property type="entry name" value="Bet v1-like"/>
    <property type="match status" value="1"/>
</dbReference>
<dbReference type="Proteomes" id="UP000240883">
    <property type="component" value="Unassembled WGS sequence"/>
</dbReference>
<sequence>MATTICRHTYSASYEGGALTATACADIKAPASFVLYLVRDTATYPQWCTSFQEIGIHAQPPHVDWTSPMLAVGTVFTCRQKCRPTHPQHRFRVTDISRPGDSGSDESKVDGGSSKARPSTSLHACRIVWEACGSTSFDYTRILHQVSHATGGCRVSISLESTDKYQSPKLGAFAQMLIRRWLRCWCQDLKRVAEKAMKGDRRFWVLCFGRPLSERALYLRFEGLSRETKESMYVQAQSNILEDTRSEKAMDIVRDWLGRCEDMHPACNVGILGFRPRRLIHVGDSDREPFLDDTDFAVGPYCALSYCWGGSNGNLKTTRENLPKHRVQIALEDMPKTVADAIFVCRSLKIQHLWVDALCILQDDVGNQDWLEHADQMTYIYGNSVLTISADASADCATSFLGKQRFASQSYHRLRPRDRAPIASDDPFLAEHQSGTHAISTSCMSTRGWTLQEKISSRRIIHFTGDEMVWQCRNSKWCECKYQEAYPASIINGVTLSGLFQDAMVDHRSRELLFHGWWRIAEQYSGRDLTFPQDKLVAISGLARQLQYAFGGAIYLSGLWETNLTQDLLWHVKPGTVASRYSEYIAPSWSWASMNGQVEYFKMQHYCTWRPEIEVLSASCSTMPSSPLGPVSDGYILLKGNLMPTILEVKECTHLSWTSPYSNIAMARNQRTKTQQSFVRCSASLAYEVLIDDVLGITPDISDLNHNSKSALGIHLKNCKCTEKYIREPAYYLLLIGSSYVQRDETRFSPTASKRPQQLCRIWWLVIQDSCVKGKFQRVGLGYITVHWDVSAAKFFGVQATDKAEIKLV</sequence>
<dbReference type="PANTHER" id="PTHR33112:SF9">
    <property type="entry name" value="HETEROKARYON INCOMPATIBILITY DOMAIN-CONTAINING PROTEIN"/>
    <property type="match status" value="1"/>
</dbReference>
<accession>A0A2T2NU27</accession>
<dbReference type="AlphaFoldDB" id="A0A2T2NU27"/>
<proteinExistence type="predicted"/>